<protein>
    <submittedName>
        <fullName evidence="2">Uncharacterized protein</fullName>
    </submittedName>
</protein>
<accession>A0A3S3U341</accession>
<feature type="transmembrane region" description="Helical" evidence="1">
    <location>
        <begin position="33"/>
        <end position="50"/>
    </location>
</feature>
<dbReference type="Proteomes" id="UP000287527">
    <property type="component" value="Unassembled WGS sequence"/>
</dbReference>
<reference evidence="2 3" key="1">
    <citation type="submission" date="2019-01" db="EMBL/GenBank/DDBJ databases">
        <title>Flavobacterium sp. nov.,isolated from freshwater.</title>
        <authorList>
            <person name="Zhang R."/>
            <person name="Du Z.-J."/>
        </authorList>
    </citation>
    <scope>NUCLEOTIDE SEQUENCE [LARGE SCALE GENOMIC DNA]</scope>
    <source>
        <strain evidence="2 3">1E403</strain>
    </source>
</reference>
<dbReference type="RefSeq" id="WP_128388304.1">
    <property type="nucleotide sequence ID" value="NZ_SBII01000001.1"/>
</dbReference>
<evidence type="ECO:0000313" key="2">
    <source>
        <dbReference type="EMBL" id="RWX03749.1"/>
    </source>
</evidence>
<evidence type="ECO:0000313" key="3">
    <source>
        <dbReference type="Proteomes" id="UP000287527"/>
    </source>
</evidence>
<keyword evidence="1" id="KW-1133">Transmembrane helix</keyword>
<keyword evidence="3" id="KW-1185">Reference proteome</keyword>
<keyword evidence="1" id="KW-0812">Transmembrane</keyword>
<keyword evidence="1" id="KW-0472">Membrane</keyword>
<gene>
    <name evidence="2" type="ORF">EPI11_02120</name>
</gene>
<comment type="caution">
    <text evidence="2">The sequence shown here is derived from an EMBL/GenBank/DDBJ whole genome shotgun (WGS) entry which is preliminary data.</text>
</comment>
<proteinExistence type="predicted"/>
<organism evidence="2 3">
    <name type="scientific">Flavobacterium cerinum</name>
    <dbReference type="NCBI Taxonomy" id="2502784"/>
    <lineage>
        <taxon>Bacteria</taxon>
        <taxon>Pseudomonadati</taxon>
        <taxon>Bacteroidota</taxon>
        <taxon>Flavobacteriia</taxon>
        <taxon>Flavobacteriales</taxon>
        <taxon>Flavobacteriaceae</taxon>
        <taxon>Flavobacterium</taxon>
    </lineage>
</organism>
<dbReference type="AlphaFoldDB" id="A0A3S3U341"/>
<sequence>MKLTKQDLQVALIFFVIFQLASAVIWIVYDANYFMAMLCGCIGAYYGGYYRNKKSSIQKQ</sequence>
<dbReference type="EMBL" id="SBII01000001">
    <property type="protein sequence ID" value="RWX03749.1"/>
    <property type="molecule type" value="Genomic_DNA"/>
</dbReference>
<name>A0A3S3U341_9FLAO</name>
<evidence type="ECO:0000256" key="1">
    <source>
        <dbReference type="SAM" id="Phobius"/>
    </source>
</evidence>